<comment type="caution">
    <text evidence="2">The sequence shown here is derived from an EMBL/GenBank/DDBJ whole genome shotgun (WGS) entry which is preliminary data.</text>
</comment>
<keyword evidence="3" id="KW-1185">Reference proteome</keyword>
<dbReference type="Proteomes" id="UP000024635">
    <property type="component" value="Unassembled WGS sequence"/>
</dbReference>
<feature type="compositionally biased region" description="Basic and acidic residues" evidence="1">
    <location>
        <begin position="63"/>
        <end position="74"/>
    </location>
</feature>
<dbReference type="EMBL" id="JARK01001372">
    <property type="protein sequence ID" value="EYC15554.1"/>
    <property type="molecule type" value="Genomic_DNA"/>
</dbReference>
<dbReference type="OrthoDB" id="10531756at2759"/>
<feature type="region of interest" description="Disordered" evidence="1">
    <location>
        <begin position="33"/>
        <end position="166"/>
    </location>
</feature>
<feature type="compositionally biased region" description="Polar residues" evidence="1">
    <location>
        <begin position="117"/>
        <end position="126"/>
    </location>
</feature>
<feature type="compositionally biased region" description="Basic and acidic residues" evidence="1">
    <location>
        <begin position="224"/>
        <end position="252"/>
    </location>
</feature>
<feature type="compositionally biased region" description="Low complexity" evidence="1">
    <location>
        <begin position="136"/>
        <end position="149"/>
    </location>
</feature>
<evidence type="ECO:0000313" key="3">
    <source>
        <dbReference type="Proteomes" id="UP000024635"/>
    </source>
</evidence>
<feature type="region of interest" description="Disordered" evidence="1">
    <location>
        <begin position="370"/>
        <end position="391"/>
    </location>
</feature>
<reference evidence="3" key="1">
    <citation type="journal article" date="2015" name="Nat. Genet.">
        <title>The genome and transcriptome of the zoonotic hookworm Ancylostoma ceylanicum identify infection-specific gene families.</title>
        <authorList>
            <person name="Schwarz E.M."/>
            <person name="Hu Y."/>
            <person name="Antoshechkin I."/>
            <person name="Miller M.M."/>
            <person name="Sternberg P.W."/>
            <person name="Aroian R.V."/>
        </authorList>
    </citation>
    <scope>NUCLEOTIDE SEQUENCE</scope>
    <source>
        <strain evidence="3">HY135</strain>
    </source>
</reference>
<feature type="compositionally biased region" description="Basic and acidic residues" evidence="1">
    <location>
        <begin position="370"/>
        <end position="383"/>
    </location>
</feature>
<protein>
    <submittedName>
        <fullName evidence="2">Uncharacterized protein</fullName>
    </submittedName>
</protein>
<organism evidence="2 3">
    <name type="scientific">Ancylostoma ceylanicum</name>
    <dbReference type="NCBI Taxonomy" id="53326"/>
    <lineage>
        <taxon>Eukaryota</taxon>
        <taxon>Metazoa</taxon>
        <taxon>Ecdysozoa</taxon>
        <taxon>Nematoda</taxon>
        <taxon>Chromadorea</taxon>
        <taxon>Rhabditida</taxon>
        <taxon>Rhabditina</taxon>
        <taxon>Rhabditomorpha</taxon>
        <taxon>Strongyloidea</taxon>
        <taxon>Ancylostomatidae</taxon>
        <taxon>Ancylostomatinae</taxon>
        <taxon>Ancylostoma</taxon>
    </lineage>
</organism>
<gene>
    <name evidence="2" type="primary">Acey_s0036.g3207</name>
    <name evidence="2" type="ORF">Y032_0036g3207</name>
</gene>
<proteinExistence type="predicted"/>
<sequence>MAVWSSRYITAPTLLIHEKKLRKNHYLGKDSALEQTEETEVPNVSDADAQTTIEIKTTNQSNRNDHLTEAESTREASAAPTTVESETTHRSKLPKLKQTKGLTTSRSKSSKKVGTEYPSSVKSSESGGKDTEKMISTSSTPSSSSARSSGKPVKEAKEGGLWSSIKKGATNVYETAKGSIANLADRFSKWLKRSSNDSKRAVPKSSSPVRNVRRKKSVGDSDGVDDKTRPGWKRPDDDVSEKSKARLAKAADEVAIPLSPQVKTNETASPKIPVRSTLRQVPFNEPSGKVPMSGSPDAKLPEQGAPSPTLNKGAESGRGDMASAETFPKPDYYRRRDPKTGDEYIVDEPLARDENGRRYMHGKLLPRKKFREENTLKERKEYRLGPPDDMF</sequence>
<name>A0A016UJM8_9BILA</name>
<feature type="compositionally biased region" description="Polar residues" evidence="1">
    <location>
        <begin position="48"/>
        <end position="62"/>
    </location>
</feature>
<dbReference type="AlphaFoldDB" id="A0A016UJM8"/>
<feature type="region of interest" description="Disordered" evidence="1">
    <location>
        <begin position="193"/>
        <end position="349"/>
    </location>
</feature>
<feature type="compositionally biased region" description="Basic and acidic residues" evidence="1">
    <location>
        <begin position="331"/>
        <end position="342"/>
    </location>
</feature>
<evidence type="ECO:0000256" key="1">
    <source>
        <dbReference type="SAM" id="MobiDB-lite"/>
    </source>
</evidence>
<accession>A0A016UJM8</accession>
<evidence type="ECO:0000313" key="2">
    <source>
        <dbReference type="EMBL" id="EYC15554.1"/>
    </source>
</evidence>